<feature type="domain" description="TadE-like" evidence="1">
    <location>
        <begin position="14"/>
        <end position="55"/>
    </location>
</feature>
<sequence length="158" mass="18113">MRERRWLFLRSNKGSVAIEFSIVFVLFVLTLLFSSEAARLFYISASLDLAVSEAAKSAKNKENGDNATYQSKFFEKLNAQQGMLGKFINQNNHVTVNVNFSNNISDIIADNMSTRYANQKLARYTVRYTYSPVFFRIPSIWTANLLSREVIFVQENSL</sequence>
<reference evidence="3" key="1">
    <citation type="submission" date="2015-03" db="EMBL/GenBank/DDBJ databases">
        <authorList>
            <consortium name="Pathogen Informatics"/>
        </authorList>
    </citation>
    <scope>NUCLEOTIDE SEQUENCE [LARGE SCALE GENOMIC DNA]</scope>
    <source>
        <strain evidence="3">IP27925</strain>
    </source>
</reference>
<evidence type="ECO:0000313" key="2">
    <source>
        <dbReference type="EMBL" id="CNL20375.1"/>
    </source>
</evidence>
<proteinExistence type="predicted"/>
<evidence type="ECO:0000313" key="3">
    <source>
        <dbReference type="Proteomes" id="UP000040088"/>
    </source>
</evidence>
<dbReference type="Proteomes" id="UP000040088">
    <property type="component" value="Unassembled WGS sequence"/>
</dbReference>
<dbReference type="AlphaFoldDB" id="A0A0T9U576"/>
<dbReference type="RefSeq" id="WP_050126006.1">
    <property type="nucleotide sequence ID" value="NZ_CABHQI010000164.1"/>
</dbReference>
<evidence type="ECO:0000259" key="1">
    <source>
        <dbReference type="Pfam" id="PF07811"/>
    </source>
</evidence>
<dbReference type="InterPro" id="IPR012495">
    <property type="entry name" value="TadE-like_dom"/>
</dbReference>
<gene>
    <name evidence="2" type="primary">tadE</name>
    <name evidence="2" type="ORF">ERS008460_02182</name>
</gene>
<organism evidence="2 3">
    <name type="scientific">Yersinia aleksiciae</name>
    <dbReference type="NCBI Taxonomy" id="263819"/>
    <lineage>
        <taxon>Bacteria</taxon>
        <taxon>Pseudomonadati</taxon>
        <taxon>Pseudomonadota</taxon>
        <taxon>Gammaproteobacteria</taxon>
        <taxon>Enterobacterales</taxon>
        <taxon>Yersiniaceae</taxon>
        <taxon>Yersinia</taxon>
    </lineage>
</organism>
<name>A0A0T9U576_YERAE</name>
<dbReference type="Pfam" id="PF07811">
    <property type="entry name" value="TadE"/>
    <property type="match status" value="1"/>
</dbReference>
<protein>
    <submittedName>
        <fullName evidence="2">Putative tight adherance operon protein</fullName>
    </submittedName>
</protein>
<accession>A0A0T9U576</accession>
<dbReference type="EMBL" id="CQEM01000009">
    <property type="protein sequence ID" value="CNL20375.1"/>
    <property type="molecule type" value="Genomic_DNA"/>
</dbReference>